<evidence type="ECO:0000313" key="1">
    <source>
        <dbReference type="EMBL" id="WAX58235.1"/>
    </source>
</evidence>
<dbReference type="EMBL" id="CP097463">
    <property type="protein sequence ID" value="WAX58235.1"/>
    <property type="molecule type" value="Genomic_DNA"/>
</dbReference>
<protein>
    <recommendedName>
        <fullName evidence="3">Transmembrane protein</fullName>
    </recommendedName>
</protein>
<sequence length="114" mass="12687">MGIAIGVCALSCLCLVAMMLLAYQRRVDEEYDDLNDGLNDDVEFADEQAELAAAEEDVVFEAAEYVREEDRVRPAVSATGELIWVDEDELVWHEIVAWTGLTEDLSPTHRVLGA</sequence>
<reference evidence="1" key="1">
    <citation type="submission" date="2022-05" db="EMBL/GenBank/DDBJ databases">
        <title>Jatrophihabitans sp. SB3-54 whole genome sequence.</title>
        <authorList>
            <person name="Suh M.K."/>
            <person name="Eom M.K."/>
            <person name="Kim J.S."/>
            <person name="Kim H.S."/>
            <person name="Do H.E."/>
            <person name="Shin Y.K."/>
            <person name="Lee J.-S."/>
        </authorList>
    </citation>
    <scope>NUCLEOTIDE SEQUENCE</scope>
    <source>
        <strain evidence="1">SB3-54</strain>
    </source>
</reference>
<gene>
    <name evidence="1" type="ORF">M6B22_05585</name>
</gene>
<evidence type="ECO:0000313" key="2">
    <source>
        <dbReference type="Proteomes" id="UP001164693"/>
    </source>
</evidence>
<evidence type="ECO:0008006" key="3">
    <source>
        <dbReference type="Google" id="ProtNLM"/>
    </source>
</evidence>
<dbReference type="RefSeq" id="WP_269444785.1">
    <property type="nucleotide sequence ID" value="NZ_CP097463.1"/>
</dbReference>
<keyword evidence="2" id="KW-1185">Reference proteome</keyword>
<name>A0ABY7K208_9ACTN</name>
<dbReference type="Proteomes" id="UP001164693">
    <property type="component" value="Chromosome"/>
</dbReference>
<accession>A0ABY7K208</accession>
<organism evidence="1 2">
    <name type="scientific">Jatrophihabitans cynanchi</name>
    <dbReference type="NCBI Taxonomy" id="2944128"/>
    <lineage>
        <taxon>Bacteria</taxon>
        <taxon>Bacillati</taxon>
        <taxon>Actinomycetota</taxon>
        <taxon>Actinomycetes</taxon>
        <taxon>Jatrophihabitantales</taxon>
        <taxon>Jatrophihabitantaceae</taxon>
        <taxon>Jatrophihabitans</taxon>
    </lineage>
</organism>
<proteinExistence type="predicted"/>